<feature type="compositionally biased region" description="Basic and acidic residues" evidence="1">
    <location>
        <begin position="78"/>
        <end position="102"/>
    </location>
</feature>
<name>A0AAN8C8J3_CHAGU</name>
<evidence type="ECO:0000313" key="3">
    <source>
        <dbReference type="Proteomes" id="UP001331515"/>
    </source>
</evidence>
<gene>
    <name evidence="2" type="ORF">CgunFtcFv8_015254</name>
</gene>
<dbReference type="GO" id="GO:0005737">
    <property type="term" value="C:cytoplasm"/>
    <property type="evidence" value="ECO:0007669"/>
    <property type="project" value="TreeGrafter"/>
</dbReference>
<reference evidence="2 3" key="1">
    <citation type="journal article" date="2023" name="Mol. Biol. Evol.">
        <title>Genomics of Secondarily Temperate Adaptation in the Only Non-Antarctic Icefish.</title>
        <authorList>
            <person name="Rivera-Colon A.G."/>
            <person name="Rayamajhi N."/>
            <person name="Minhas B.F."/>
            <person name="Madrigal G."/>
            <person name="Bilyk K.T."/>
            <person name="Yoon V."/>
            <person name="Hune M."/>
            <person name="Gregory S."/>
            <person name="Cheng C.H.C."/>
            <person name="Catchen J.M."/>
        </authorList>
    </citation>
    <scope>NUCLEOTIDE SEQUENCE [LARGE SCALE GENOMIC DNA]</scope>
    <source>
        <tissue evidence="2">White muscle</tissue>
    </source>
</reference>
<organism evidence="2 3">
    <name type="scientific">Champsocephalus gunnari</name>
    <name type="common">Mackerel icefish</name>
    <dbReference type="NCBI Taxonomy" id="52237"/>
    <lineage>
        <taxon>Eukaryota</taxon>
        <taxon>Metazoa</taxon>
        <taxon>Chordata</taxon>
        <taxon>Craniata</taxon>
        <taxon>Vertebrata</taxon>
        <taxon>Euteleostomi</taxon>
        <taxon>Actinopterygii</taxon>
        <taxon>Neopterygii</taxon>
        <taxon>Teleostei</taxon>
        <taxon>Neoteleostei</taxon>
        <taxon>Acanthomorphata</taxon>
        <taxon>Eupercaria</taxon>
        <taxon>Perciformes</taxon>
        <taxon>Notothenioidei</taxon>
        <taxon>Channichthyidae</taxon>
        <taxon>Champsocephalus</taxon>
    </lineage>
</organism>
<feature type="compositionally biased region" description="Basic and acidic residues" evidence="1">
    <location>
        <begin position="129"/>
        <end position="149"/>
    </location>
</feature>
<feature type="compositionally biased region" description="Polar residues" evidence="1">
    <location>
        <begin position="109"/>
        <end position="119"/>
    </location>
</feature>
<keyword evidence="3" id="KW-1185">Reference proteome</keyword>
<sequence length="159" mass="17685">MSNRRGEEDTPPPSPQPKPNKVAPETKPKPATPPPVTVPTEEEDEGDKIMAELQVFQMCTVKDVGVKHLVEPASRIDPQIRELRPLLPLKEKKSSESTREDKDSDTDENGNTTLRQSQGVIYYVTGQIPKEHPTPSGTEEIHEHPRDRTASITGVKCQC</sequence>
<accession>A0AAN8C8J3</accession>
<dbReference type="Proteomes" id="UP001331515">
    <property type="component" value="Unassembled WGS sequence"/>
</dbReference>
<proteinExistence type="predicted"/>
<dbReference type="PANTHER" id="PTHR22741">
    <property type="entry name" value="P140CAP/SNIP-RELATED"/>
    <property type="match status" value="1"/>
</dbReference>
<feature type="region of interest" description="Disordered" evidence="1">
    <location>
        <begin position="1"/>
        <end position="47"/>
    </location>
</feature>
<dbReference type="EMBL" id="JAURVH010001533">
    <property type="protein sequence ID" value="KAK5897780.1"/>
    <property type="molecule type" value="Genomic_DNA"/>
</dbReference>
<dbReference type="PANTHER" id="PTHR22741:SF11">
    <property type="entry name" value="SICKLE TAIL PROTEIN HOMOLOG"/>
    <property type="match status" value="1"/>
</dbReference>
<dbReference type="AlphaFoldDB" id="A0AAN8C8J3"/>
<comment type="caution">
    <text evidence="2">The sequence shown here is derived from an EMBL/GenBank/DDBJ whole genome shotgun (WGS) entry which is preliminary data.</text>
</comment>
<protein>
    <submittedName>
        <fullName evidence="2">Uncharacterized protein</fullName>
    </submittedName>
</protein>
<evidence type="ECO:0000313" key="2">
    <source>
        <dbReference type="EMBL" id="KAK5897780.1"/>
    </source>
</evidence>
<feature type="region of interest" description="Disordered" evidence="1">
    <location>
        <begin position="69"/>
        <end position="159"/>
    </location>
</feature>
<dbReference type="InterPro" id="IPR051825">
    <property type="entry name" value="SRCIN1"/>
</dbReference>
<evidence type="ECO:0000256" key="1">
    <source>
        <dbReference type="SAM" id="MobiDB-lite"/>
    </source>
</evidence>